<keyword evidence="1 3" id="KW-0378">Hydrolase</keyword>
<evidence type="ECO:0000313" key="3">
    <source>
        <dbReference type="EMBL" id="MEB4793973.1"/>
    </source>
</evidence>
<dbReference type="SUPFAM" id="SSF56601">
    <property type="entry name" value="beta-lactamase/transpeptidase-like"/>
    <property type="match status" value="1"/>
</dbReference>
<protein>
    <submittedName>
        <fullName evidence="3">Serine hydrolase</fullName>
    </submittedName>
</protein>
<keyword evidence="4" id="KW-1185">Reference proteome</keyword>
<dbReference type="Proteomes" id="UP001355653">
    <property type="component" value="Unassembled WGS sequence"/>
</dbReference>
<reference evidence="3 4" key="1">
    <citation type="submission" date="2023-03" db="EMBL/GenBank/DDBJ databases">
        <title>Bacillus Genome Sequencing.</title>
        <authorList>
            <person name="Dunlap C."/>
        </authorList>
    </citation>
    <scope>NUCLEOTIDE SEQUENCE [LARGE SCALE GENOMIC DNA]</scope>
    <source>
        <strain evidence="3 4">NRS-1351</strain>
    </source>
</reference>
<dbReference type="Gene3D" id="3.40.710.10">
    <property type="entry name" value="DD-peptidase/beta-lactamase superfamily"/>
    <property type="match status" value="1"/>
</dbReference>
<evidence type="ECO:0000259" key="2">
    <source>
        <dbReference type="Pfam" id="PF00144"/>
    </source>
</evidence>
<dbReference type="InterPro" id="IPR001466">
    <property type="entry name" value="Beta-lactam-related"/>
</dbReference>
<evidence type="ECO:0000313" key="4">
    <source>
        <dbReference type="Proteomes" id="UP001355653"/>
    </source>
</evidence>
<dbReference type="RefSeq" id="WP_246069287.1">
    <property type="nucleotide sequence ID" value="NZ_JAROBY010000015.1"/>
</dbReference>
<dbReference type="PANTHER" id="PTHR43283:SF11">
    <property type="entry name" value="BETA-LACTAMASE-RELATED DOMAIN-CONTAINING PROTEIN"/>
    <property type="match status" value="1"/>
</dbReference>
<dbReference type="EMBL" id="JAROBY010000015">
    <property type="protein sequence ID" value="MEB4793973.1"/>
    <property type="molecule type" value="Genomic_DNA"/>
</dbReference>
<name>A0ABU6D8A9_9BACL</name>
<sequence>MNMDMALPQAAPEQLGINGDKLQLAFQLLDREEEAGQIPGGVAIVGRKGTIVGTYAVGHSIISDETKLKVTEDTIYDCASLTKVMATLPLIMQLIDRGELRLRDHITRFFPEFSGNGKDEVTVKHLLSHTSGLQAFKDLHSHGWTPEQIKAAVLGESLSHACGSSYAYSDFNYIILGELAAKLFSMPLDEAATRYVFEPLGMHDTGYCPAKELQLRIAATEFMDGAYRWGEVHDENAWAMGGVSGHAGVFSTAMDVAKYAAMWLNHGKPAADGHGHVLSSASVSAATRSYTEDKVNANRGLGWVLKGDVWDASGDLFSSLSYGHTGFTGTSIWMDPQSSVFAVLLTNRVHFGREKSVVRLRDCFHNAIAASIEA</sequence>
<gene>
    <name evidence="3" type="ORF">P5G65_08705</name>
</gene>
<dbReference type="GO" id="GO:0016787">
    <property type="term" value="F:hydrolase activity"/>
    <property type="evidence" value="ECO:0007669"/>
    <property type="project" value="UniProtKB-KW"/>
</dbReference>
<dbReference type="PANTHER" id="PTHR43283">
    <property type="entry name" value="BETA-LACTAMASE-RELATED"/>
    <property type="match status" value="1"/>
</dbReference>
<dbReference type="InterPro" id="IPR012338">
    <property type="entry name" value="Beta-lactam/transpept-like"/>
</dbReference>
<dbReference type="InterPro" id="IPR050789">
    <property type="entry name" value="Diverse_Enzym_Activities"/>
</dbReference>
<feature type="domain" description="Beta-lactamase-related" evidence="2">
    <location>
        <begin position="29"/>
        <end position="353"/>
    </location>
</feature>
<comment type="caution">
    <text evidence="3">The sequence shown here is derived from an EMBL/GenBank/DDBJ whole genome shotgun (WGS) entry which is preliminary data.</text>
</comment>
<accession>A0ABU6D8A9</accession>
<dbReference type="Pfam" id="PF00144">
    <property type="entry name" value="Beta-lactamase"/>
    <property type="match status" value="1"/>
</dbReference>
<evidence type="ECO:0000256" key="1">
    <source>
        <dbReference type="ARBA" id="ARBA00022801"/>
    </source>
</evidence>
<proteinExistence type="predicted"/>
<organism evidence="3 4">
    <name type="scientific">Paenibacillus chondroitinus</name>
    <dbReference type="NCBI Taxonomy" id="59842"/>
    <lineage>
        <taxon>Bacteria</taxon>
        <taxon>Bacillati</taxon>
        <taxon>Bacillota</taxon>
        <taxon>Bacilli</taxon>
        <taxon>Bacillales</taxon>
        <taxon>Paenibacillaceae</taxon>
        <taxon>Paenibacillus</taxon>
    </lineage>
</organism>